<feature type="compositionally biased region" description="Basic residues" evidence="6">
    <location>
        <begin position="238"/>
        <end position="247"/>
    </location>
</feature>
<accession>A0A8T1Q7M7</accession>
<dbReference type="EMBL" id="CM031814">
    <property type="protein sequence ID" value="KAG6650420.1"/>
    <property type="molecule type" value="Genomic_DNA"/>
</dbReference>
<dbReference type="PROSITE" id="PS51666">
    <property type="entry name" value="QLQ"/>
    <property type="match status" value="1"/>
</dbReference>
<evidence type="ECO:0000313" key="10">
    <source>
        <dbReference type="Proteomes" id="UP000811609"/>
    </source>
</evidence>
<name>A0A8T1Q7M7_CARIL</name>
<dbReference type="GO" id="GO:0005524">
    <property type="term" value="F:ATP binding"/>
    <property type="evidence" value="ECO:0007669"/>
    <property type="project" value="UniProtKB-UniRule"/>
</dbReference>
<comment type="similarity">
    <text evidence="2 5">Belongs to the GRF family.</text>
</comment>
<dbReference type="GO" id="GO:0006355">
    <property type="term" value="P:regulation of DNA-templated transcription"/>
    <property type="evidence" value="ECO:0007669"/>
    <property type="project" value="InterPro"/>
</dbReference>
<feature type="region of interest" description="Disordered" evidence="6">
    <location>
        <begin position="516"/>
        <end position="582"/>
    </location>
</feature>
<gene>
    <name evidence="9" type="ORF">CIPAW_06G042100</name>
</gene>
<protein>
    <recommendedName>
        <fullName evidence="5">Growth-regulating factor</fullName>
    </recommendedName>
</protein>
<dbReference type="SMART" id="SM00951">
    <property type="entry name" value="QLQ"/>
    <property type="match status" value="1"/>
</dbReference>
<dbReference type="GO" id="GO:0099402">
    <property type="term" value="P:plant organ development"/>
    <property type="evidence" value="ECO:0007669"/>
    <property type="project" value="UniProtKB-ARBA"/>
</dbReference>
<feature type="short sequence motif" description="Bipartite nuclear localization signal" evidence="4">
    <location>
        <begin position="213"/>
        <end position="223"/>
    </location>
</feature>
<feature type="domain" description="QLQ" evidence="7">
    <location>
        <begin position="147"/>
        <end position="182"/>
    </location>
</feature>
<dbReference type="GO" id="GO:0006351">
    <property type="term" value="P:DNA-templated transcription"/>
    <property type="evidence" value="ECO:0007669"/>
    <property type="project" value="UniProtKB-UniRule"/>
</dbReference>
<dbReference type="InterPro" id="IPR031137">
    <property type="entry name" value="GRF"/>
</dbReference>
<evidence type="ECO:0000259" key="8">
    <source>
        <dbReference type="PROSITE" id="PS51667"/>
    </source>
</evidence>
<dbReference type="InterPro" id="IPR014977">
    <property type="entry name" value="WRC_dom"/>
</dbReference>
<dbReference type="InterPro" id="IPR014978">
    <property type="entry name" value="Gln-Leu-Gln_QLQ"/>
</dbReference>
<keyword evidence="10" id="KW-1185">Reference proteome</keyword>
<feature type="short sequence motif" description="Bipartite nuclear localization signal" evidence="4">
    <location>
        <begin position="241"/>
        <end position="248"/>
    </location>
</feature>
<feature type="region of interest" description="Disordered" evidence="6">
    <location>
        <begin position="236"/>
        <end position="283"/>
    </location>
</feature>
<reference evidence="9" key="1">
    <citation type="submission" date="2020-12" db="EMBL/GenBank/DDBJ databases">
        <title>WGS assembly of Carya illinoinensis cv. Pawnee.</title>
        <authorList>
            <person name="Platts A."/>
            <person name="Shu S."/>
            <person name="Wright S."/>
            <person name="Barry K."/>
            <person name="Edger P."/>
            <person name="Pires J.C."/>
            <person name="Schmutz J."/>
        </authorList>
    </citation>
    <scope>NUCLEOTIDE SEQUENCE</scope>
    <source>
        <tissue evidence="9">Leaf</tissue>
    </source>
</reference>
<evidence type="ECO:0000256" key="2">
    <source>
        <dbReference type="ARBA" id="ARBA00008122"/>
    </source>
</evidence>
<feature type="domain" description="WRC" evidence="8">
    <location>
        <begin position="208"/>
        <end position="252"/>
    </location>
</feature>
<comment type="function">
    <text evidence="5">Transcription activator.</text>
</comment>
<feature type="compositionally biased region" description="Low complexity" evidence="6">
    <location>
        <begin position="555"/>
        <end position="570"/>
    </location>
</feature>
<dbReference type="Pfam" id="PF08880">
    <property type="entry name" value="QLQ"/>
    <property type="match status" value="1"/>
</dbReference>
<comment type="caution">
    <text evidence="9">The sequence shown here is derived from an EMBL/GenBank/DDBJ whole genome shotgun (WGS) entry which is preliminary data.</text>
</comment>
<organism evidence="9 10">
    <name type="scientific">Carya illinoinensis</name>
    <name type="common">Pecan</name>
    <dbReference type="NCBI Taxonomy" id="32201"/>
    <lineage>
        <taxon>Eukaryota</taxon>
        <taxon>Viridiplantae</taxon>
        <taxon>Streptophyta</taxon>
        <taxon>Embryophyta</taxon>
        <taxon>Tracheophyta</taxon>
        <taxon>Spermatophyta</taxon>
        <taxon>Magnoliopsida</taxon>
        <taxon>eudicotyledons</taxon>
        <taxon>Gunneridae</taxon>
        <taxon>Pentapetalae</taxon>
        <taxon>rosids</taxon>
        <taxon>fabids</taxon>
        <taxon>Fagales</taxon>
        <taxon>Juglandaceae</taxon>
        <taxon>Carya</taxon>
    </lineage>
</organism>
<dbReference type="AlphaFoldDB" id="A0A8T1Q7M7"/>
<feature type="compositionally biased region" description="Low complexity" evidence="6">
    <location>
        <begin position="194"/>
        <end position="207"/>
    </location>
</feature>
<comment type="domain">
    <text evidence="5">The QLQ domain and WRC domain may be involved in protein-protein interaction and DNA-binding, respectively.</text>
</comment>
<evidence type="ECO:0000259" key="7">
    <source>
        <dbReference type="PROSITE" id="PS51666"/>
    </source>
</evidence>
<keyword evidence="5" id="KW-0804">Transcription</keyword>
<feature type="region of interest" description="Disordered" evidence="6">
    <location>
        <begin position="187"/>
        <end position="218"/>
    </location>
</feature>
<dbReference type="Pfam" id="PF08879">
    <property type="entry name" value="WRC"/>
    <property type="match status" value="1"/>
</dbReference>
<sequence>MLLNGKLGFLFGESGFIIMSMDSFDVSDKEAKEISGGDVPKLGVKLESIEPVSDKAIMVHHENHHRRCPSCETQVGDGDGPRCSNSTITSGAYDAAAAAAAVVSGAAVPGSGAVVRTVQPFDISTYSTPHTVSKFPAGRMAASLGFPFTNAQWKELERQAMIYKYMMASVPVPPELLISVSRTPPDPAASHVHLGSSGLNLRLSNSSDPEPGRCKRTDGKKWRCSRDVAPNHKYCERHLHRGRPRSRKPVEIQANNSSSSKRTRREDYSALPTSVNIPIPRPTINNNGVSSQFLGPTAGSPFHRPTEVSLPSHKDPRSLEWVVKGEPVPMATTDQQWHPLMQNKMEFASEPFSHCHPNASIFKQNYPEEPLNLNSYVYFSTCEDTQSKDCPLFLSSDMISTQEPHTGTTRGFIDAWSNAVTEENIANSSTLCSVSSNGLSPSLLTLSMGGSNSIDEEMGQLQMGSGLIGRNRNNESGSKSDISSWYTPASSIAAPTPGGPLAEVLRPSMVAIATEAASNVSSPTPGNGDSRGDSSRSHATMLSSPSGVLPKTFASLSDSSGNSSPNLGSSRATPEIAMPWLN</sequence>
<dbReference type="PANTHER" id="PTHR31602:SF101">
    <property type="entry name" value="GROWTH-REGULATING FACTOR 7"/>
    <property type="match status" value="1"/>
</dbReference>
<evidence type="ECO:0000256" key="3">
    <source>
        <dbReference type="ARBA" id="ARBA00023242"/>
    </source>
</evidence>
<keyword evidence="5" id="KW-0805">Transcription regulation</keyword>
<evidence type="ECO:0000256" key="5">
    <source>
        <dbReference type="RuleBase" id="RU367127"/>
    </source>
</evidence>
<dbReference type="PROSITE" id="PS51667">
    <property type="entry name" value="WRC"/>
    <property type="match status" value="1"/>
</dbReference>
<comment type="subcellular location">
    <subcellularLocation>
        <location evidence="1 4 5">Nucleus</location>
    </subcellularLocation>
</comment>
<evidence type="ECO:0000256" key="4">
    <source>
        <dbReference type="PROSITE-ProRule" id="PRU01002"/>
    </source>
</evidence>
<dbReference type="PANTHER" id="PTHR31602">
    <property type="entry name" value="GROWTH-REGULATING FACTOR 5"/>
    <property type="match status" value="1"/>
</dbReference>
<evidence type="ECO:0000256" key="6">
    <source>
        <dbReference type="SAM" id="MobiDB-lite"/>
    </source>
</evidence>
<keyword evidence="5" id="KW-0010">Activator</keyword>
<feature type="compositionally biased region" description="Polar residues" evidence="6">
    <location>
        <begin position="516"/>
        <end position="527"/>
    </location>
</feature>
<proteinExistence type="inferred from homology"/>
<dbReference type="GO" id="GO:0005634">
    <property type="term" value="C:nucleus"/>
    <property type="evidence" value="ECO:0007669"/>
    <property type="project" value="UniProtKB-SubCell"/>
</dbReference>
<dbReference type="Proteomes" id="UP000811609">
    <property type="component" value="Chromosome 6"/>
</dbReference>
<keyword evidence="3 4" id="KW-0539">Nucleus</keyword>
<evidence type="ECO:0000313" key="9">
    <source>
        <dbReference type="EMBL" id="KAG6650420.1"/>
    </source>
</evidence>
<evidence type="ECO:0000256" key="1">
    <source>
        <dbReference type="ARBA" id="ARBA00004123"/>
    </source>
</evidence>